<comment type="caution">
    <text evidence="2">The sequence shown here is derived from an EMBL/GenBank/DDBJ whole genome shotgun (WGS) entry which is preliminary data.</text>
</comment>
<evidence type="ECO:0000313" key="3">
    <source>
        <dbReference type="Proteomes" id="UP001396334"/>
    </source>
</evidence>
<evidence type="ECO:0000313" key="2">
    <source>
        <dbReference type="EMBL" id="KAK9034889.1"/>
    </source>
</evidence>
<reference evidence="2 3" key="1">
    <citation type="journal article" date="2024" name="G3 (Bethesda)">
        <title>Genome assembly of Hibiscus sabdariffa L. provides insights into metabolisms of medicinal natural products.</title>
        <authorList>
            <person name="Kim T."/>
        </authorList>
    </citation>
    <scope>NUCLEOTIDE SEQUENCE [LARGE SCALE GENOMIC DNA]</scope>
    <source>
        <strain evidence="2">TK-2024</strain>
        <tissue evidence="2">Old leaves</tissue>
    </source>
</reference>
<name>A0ABR2TBR3_9ROSI</name>
<proteinExistence type="predicted"/>
<accession>A0ABR2TBR3</accession>
<gene>
    <name evidence="2" type="ORF">V6N11_076944</name>
</gene>
<keyword evidence="3" id="KW-1185">Reference proteome</keyword>
<feature type="region of interest" description="Disordered" evidence="1">
    <location>
        <begin position="1"/>
        <end position="29"/>
    </location>
</feature>
<dbReference type="EMBL" id="JBBPBN010000006">
    <property type="protein sequence ID" value="KAK9034889.1"/>
    <property type="molecule type" value="Genomic_DNA"/>
</dbReference>
<organism evidence="2 3">
    <name type="scientific">Hibiscus sabdariffa</name>
    <name type="common">roselle</name>
    <dbReference type="NCBI Taxonomy" id="183260"/>
    <lineage>
        <taxon>Eukaryota</taxon>
        <taxon>Viridiplantae</taxon>
        <taxon>Streptophyta</taxon>
        <taxon>Embryophyta</taxon>
        <taxon>Tracheophyta</taxon>
        <taxon>Spermatophyta</taxon>
        <taxon>Magnoliopsida</taxon>
        <taxon>eudicotyledons</taxon>
        <taxon>Gunneridae</taxon>
        <taxon>Pentapetalae</taxon>
        <taxon>rosids</taxon>
        <taxon>malvids</taxon>
        <taxon>Malvales</taxon>
        <taxon>Malvaceae</taxon>
        <taxon>Malvoideae</taxon>
        <taxon>Hibiscus</taxon>
    </lineage>
</organism>
<protein>
    <submittedName>
        <fullName evidence="2">Uncharacterized protein</fullName>
    </submittedName>
</protein>
<evidence type="ECO:0000256" key="1">
    <source>
        <dbReference type="SAM" id="MobiDB-lite"/>
    </source>
</evidence>
<dbReference type="Proteomes" id="UP001396334">
    <property type="component" value="Unassembled WGS sequence"/>
</dbReference>
<sequence>MAQMEATIENSNDKGVVSHDGGGHDKGICEYRRGHTKEEDNGGSLIVEAENNLIISAFNAWKALYWETITIVEQ</sequence>